<evidence type="ECO:0000256" key="1">
    <source>
        <dbReference type="SAM" id="MobiDB-lite"/>
    </source>
</evidence>
<comment type="caution">
    <text evidence="3">The sequence shown here is derived from an EMBL/GenBank/DDBJ whole genome shotgun (WGS) entry which is preliminary data.</text>
</comment>
<dbReference type="PANTHER" id="PTHR15907">
    <property type="entry name" value="DUF614 FAMILY PROTEIN-RELATED"/>
    <property type="match status" value="1"/>
</dbReference>
<organism evidence="3 4">
    <name type="scientific">Salix koriyanagi</name>
    <dbReference type="NCBI Taxonomy" id="2511006"/>
    <lineage>
        <taxon>Eukaryota</taxon>
        <taxon>Viridiplantae</taxon>
        <taxon>Streptophyta</taxon>
        <taxon>Embryophyta</taxon>
        <taxon>Tracheophyta</taxon>
        <taxon>Spermatophyta</taxon>
        <taxon>Magnoliopsida</taxon>
        <taxon>eudicotyledons</taxon>
        <taxon>Gunneridae</taxon>
        <taxon>Pentapetalae</taxon>
        <taxon>rosids</taxon>
        <taxon>fabids</taxon>
        <taxon>Malpighiales</taxon>
        <taxon>Salicaceae</taxon>
        <taxon>Saliceae</taxon>
        <taxon>Salix</taxon>
    </lineage>
</organism>
<reference evidence="3" key="1">
    <citation type="submission" date="2022-11" db="EMBL/GenBank/DDBJ databases">
        <authorList>
            <person name="Hyden B.L."/>
            <person name="Feng K."/>
            <person name="Yates T."/>
            <person name="Jawdy S."/>
            <person name="Smart L.B."/>
            <person name="Muchero W."/>
        </authorList>
    </citation>
    <scope>NUCLEOTIDE SEQUENCE</scope>
    <source>
        <tissue evidence="3">Shoot tip</tissue>
    </source>
</reference>
<evidence type="ECO:0000313" key="4">
    <source>
        <dbReference type="Proteomes" id="UP001151752"/>
    </source>
</evidence>
<feature type="region of interest" description="Disordered" evidence="1">
    <location>
        <begin position="1"/>
        <end position="21"/>
    </location>
</feature>
<proteinExistence type="predicted"/>
<sequence>MGGLEKQVEVNGRKEEEEEEEEEEKLLMEGMSVLDFDMLCSTVAMQTQGKNWSQIEEGDLLHYNNGGGGGGFRMWEGEVLDCFDDRRIAMESLCCPCYRFGKNMRRTGFGSCFLQGVVYYALAFSALLSFIVFIVTKRHYFLYFSIAFTFFIGLYLGFFRRQMKKKFNIRGSDSSLDDCVYHLICSCCSLSQESRTLEMNNVRDGIWHGRGDTICVGSNSEGNKVFLELHPPSAVAIKSPDIGSMQKGCITNLVYEKPLASSVEHLLPILRTLAFQIKEDGVLLEYLIKKMFPVHADNPDLH</sequence>
<dbReference type="NCBIfam" id="TIGR01571">
    <property type="entry name" value="A_thal_Cys_rich"/>
    <property type="match status" value="1"/>
</dbReference>
<dbReference type="EMBL" id="JAPFFM010000010">
    <property type="protein sequence ID" value="KAJ6738012.1"/>
    <property type="molecule type" value="Genomic_DNA"/>
</dbReference>
<protein>
    <submittedName>
        <fullName evidence="3">DUF614 FAMILY PROTEIN-RELATED</fullName>
    </submittedName>
</protein>
<gene>
    <name evidence="3" type="ORF">OIU74_003050</name>
</gene>
<keyword evidence="2" id="KW-1133">Transmembrane helix</keyword>
<evidence type="ECO:0000256" key="2">
    <source>
        <dbReference type="SAM" id="Phobius"/>
    </source>
</evidence>
<name>A0A9Q0ZKS7_9ROSI</name>
<feature type="transmembrane region" description="Helical" evidence="2">
    <location>
        <begin position="140"/>
        <end position="159"/>
    </location>
</feature>
<dbReference type="InterPro" id="IPR006461">
    <property type="entry name" value="PLAC_motif_containing"/>
</dbReference>
<feature type="transmembrane region" description="Helical" evidence="2">
    <location>
        <begin position="112"/>
        <end position="134"/>
    </location>
</feature>
<dbReference type="Pfam" id="PF04749">
    <property type="entry name" value="PLAC8"/>
    <property type="match status" value="1"/>
</dbReference>
<feature type="compositionally biased region" description="Basic and acidic residues" evidence="1">
    <location>
        <begin position="1"/>
        <end position="15"/>
    </location>
</feature>
<reference evidence="3" key="2">
    <citation type="journal article" date="2023" name="Int. J. Mol. Sci.">
        <title>De Novo Assembly and Annotation of 11 Diverse Shrub Willow (Salix) Genomes Reveals Novel Gene Organization in Sex-Linked Regions.</title>
        <authorList>
            <person name="Hyden B."/>
            <person name="Feng K."/>
            <person name="Yates T.B."/>
            <person name="Jawdy S."/>
            <person name="Cereghino C."/>
            <person name="Smart L.B."/>
            <person name="Muchero W."/>
        </authorList>
    </citation>
    <scope>NUCLEOTIDE SEQUENCE</scope>
    <source>
        <tissue evidence="3">Shoot tip</tissue>
    </source>
</reference>
<keyword evidence="2" id="KW-0472">Membrane</keyword>
<dbReference type="Proteomes" id="UP001151752">
    <property type="component" value="Chromosome 4"/>
</dbReference>
<dbReference type="AlphaFoldDB" id="A0A9Q0ZKS7"/>
<keyword evidence="4" id="KW-1185">Reference proteome</keyword>
<evidence type="ECO:0000313" key="3">
    <source>
        <dbReference type="EMBL" id="KAJ6738012.1"/>
    </source>
</evidence>
<accession>A0A9Q0ZKS7</accession>
<keyword evidence="2" id="KW-0812">Transmembrane</keyword>